<proteinExistence type="predicted"/>
<evidence type="ECO:0000313" key="1">
    <source>
        <dbReference type="EMBL" id="GAH13444.1"/>
    </source>
</evidence>
<name>X1E8F6_9ZZZZ</name>
<protein>
    <submittedName>
        <fullName evidence="1">Uncharacterized protein</fullName>
    </submittedName>
</protein>
<comment type="caution">
    <text evidence="1">The sequence shown here is derived from an EMBL/GenBank/DDBJ whole genome shotgun (WGS) entry which is preliminary data.</text>
</comment>
<gene>
    <name evidence="1" type="ORF">S01H4_61745</name>
</gene>
<organism evidence="1">
    <name type="scientific">marine sediment metagenome</name>
    <dbReference type="NCBI Taxonomy" id="412755"/>
    <lineage>
        <taxon>unclassified sequences</taxon>
        <taxon>metagenomes</taxon>
        <taxon>ecological metagenomes</taxon>
    </lineage>
</organism>
<feature type="non-terminal residue" evidence="1">
    <location>
        <position position="119"/>
    </location>
</feature>
<dbReference type="AlphaFoldDB" id="X1E8F6"/>
<sequence length="119" mass="13259">MKKVYVLLYVFLLVLPLINAAPPITQTFVGDVGLTLENPLVSSLMINRDLNPHLHVYNSSSGFPMTNETTSCFIDIYSINGSEILHKYYDYSLAANEFEMELGGGNFSELGELGYLIQC</sequence>
<reference evidence="1" key="1">
    <citation type="journal article" date="2014" name="Front. Microbiol.">
        <title>High frequency of phylogenetically diverse reductive dehalogenase-homologous genes in deep subseafloor sedimentary metagenomes.</title>
        <authorList>
            <person name="Kawai M."/>
            <person name="Futagami T."/>
            <person name="Toyoda A."/>
            <person name="Takaki Y."/>
            <person name="Nishi S."/>
            <person name="Hori S."/>
            <person name="Arai W."/>
            <person name="Tsubouchi T."/>
            <person name="Morono Y."/>
            <person name="Uchiyama I."/>
            <person name="Ito T."/>
            <person name="Fujiyama A."/>
            <person name="Inagaki F."/>
            <person name="Takami H."/>
        </authorList>
    </citation>
    <scope>NUCLEOTIDE SEQUENCE</scope>
    <source>
        <strain evidence="1">Expedition CK06-06</strain>
    </source>
</reference>
<dbReference type="EMBL" id="BART01036684">
    <property type="protein sequence ID" value="GAH13444.1"/>
    <property type="molecule type" value="Genomic_DNA"/>
</dbReference>
<accession>X1E8F6</accession>